<feature type="signal peptide" evidence="1">
    <location>
        <begin position="1"/>
        <end position="21"/>
    </location>
</feature>
<dbReference type="AlphaFoldDB" id="A0A974XW83"/>
<evidence type="ECO:0000256" key="1">
    <source>
        <dbReference type="SAM" id="SignalP"/>
    </source>
</evidence>
<protein>
    <submittedName>
        <fullName evidence="2">Uncharacterized protein</fullName>
    </submittedName>
</protein>
<proteinExistence type="predicted"/>
<reference evidence="2 3" key="1">
    <citation type="submission" date="2021-03" db="EMBL/GenBank/DDBJ databases">
        <title>Lysobacter sp. nov. isolated from soil of gangwondo yeongwol, south Korea.</title>
        <authorList>
            <person name="Kim K.R."/>
            <person name="Kim K.H."/>
            <person name="Jeon C.O."/>
        </authorList>
    </citation>
    <scope>NUCLEOTIDE SEQUENCE [LARGE SCALE GENOMIC DNA]</scope>
    <source>
        <strain evidence="2 3">R19</strain>
    </source>
</reference>
<dbReference type="KEGG" id="lsf:I8J32_009465"/>
<sequence length="77" mass="8603">MKQPVQKALLLTFAVALTGCAGMDARSTYVDPSDVSSPEYRNNLYVTRVESIARQKGIDVVWVNPPRIAKKQKVEPR</sequence>
<dbReference type="Proteomes" id="UP000639274">
    <property type="component" value="Chromosome"/>
</dbReference>
<accession>A0A974XW83</accession>
<feature type="chain" id="PRO_5037031886" evidence="1">
    <location>
        <begin position="22"/>
        <end position="77"/>
    </location>
</feature>
<dbReference type="EMBL" id="CP071518">
    <property type="protein sequence ID" value="QSX77036.1"/>
    <property type="molecule type" value="Genomic_DNA"/>
</dbReference>
<keyword evidence="1" id="KW-0732">Signal</keyword>
<gene>
    <name evidence="2" type="ORF">I8J32_009465</name>
</gene>
<dbReference type="PROSITE" id="PS51257">
    <property type="entry name" value="PROKAR_LIPOPROTEIN"/>
    <property type="match status" value="1"/>
</dbReference>
<organism evidence="2 3">
    <name type="scientific">Agrilutibacter solisilvae</name>
    <dbReference type="NCBI Taxonomy" id="2763317"/>
    <lineage>
        <taxon>Bacteria</taxon>
        <taxon>Pseudomonadati</taxon>
        <taxon>Pseudomonadota</taxon>
        <taxon>Gammaproteobacteria</taxon>
        <taxon>Lysobacterales</taxon>
        <taxon>Lysobacteraceae</taxon>
        <taxon>Agrilutibacter</taxon>
    </lineage>
</organism>
<evidence type="ECO:0000313" key="3">
    <source>
        <dbReference type="Proteomes" id="UP000639274"/>
    </source>
</evidence>
<keyword evidence="3" id="KW-1185">Reference proteome</keyword>
<name>A0A974XW83_9GAMM</name>
<dbReference type="RefSeq" id="WP_200611312.1">
    <property type="nucleotide sequence ID" value="NZ_CP071518.1"/>
</dbReference>
<evidence type="ECO:0000313" key="2">
    <source>
        <dbReference type="EMBL" id="QSX77036.1"/>
    </source>
</evidence>